<comment type="similarity">
    <text evidence="1">Belongs to the UDP-glycosyltransferase family.</text>
</comment>
<evidence type="ECO:0000256" key="1">
    <source>
        <dbReference type="ARBA" id="ARBA00009995"/>
    </source>
</evidence>
<dbReference type="CDD" id="cd03784">
    <property type="entry name" value="GT1_Gtf-like"/>
    <property type="match status" value="1"/>
</dbReference>
<dbReference type="Proteomes" id="UP001318860">
    <property type="component" value="Unassembled WGS sequence"/>
</dbReference>
<sequence>MGRPHVLVIPYPAQGHVIPLMELAQCLAKDGIKVTFVNTEFNHKRIVKALSQTGNINESIQLASIPDGLEPWEDRNDLGKLTVAMLKVMPEKLEALIEKINETESDKIVCVITDYGMGWALELANKLGIKRAAFVPAAVALLALAVNAQKLVDEGIINSDGESQFVLHSPTMNTLEAPDDSAVARYAHNEHYELDWILCNSSYELERGALTLVPNCLPIGPLLASNRLGKSAGHFWPEDSASLAWLDQQPANSTIYVAFGSFTVLIKPSSRNWRLGLNLPTGHSCGFVKNRGKLVGWAPQQKVLSHPSVACFLSHCGWNSTIEGVSNGVPFLCWPYFADQFLNQSYISEYWKVGLELDKDESGIIRQAEIRKKVELLLTDKSYKTRALDLKLKAMSSATGGCSQKNFNNFVDWIKEN</sequence>
<proteinExistence type="inferred from homology"/>
<organism evidence="3 4">
    <name type="scientific">Rehmannia glutinosa</name>
    <name type="common">Chinese foxglove</name>
    <dbReference type="NCBI Taxonomy" id="99300"/>
    <lineage>
        <taxon>Eukaryota</taxon>
        <taxon>Viridiplantae</taxon>
        <taxon>Streptophyta</taxon>
        <taxon>Embryophyta</taxon>
        <taxon>Tracheophyta</taxon>
        <taxon>Spermatophyta</taxon>
        <taxon>Magnoliopsida</taxon>
        <taxon>eudicotyledons</taxon>
        <taxon>Gunneridae</taxon>
        <taxon>Pentapetalae</taxon>
        <taxon>asterids</taxon>
        <taxon>lamiids</taxon>
        <taxon>Lamiales</taxon>
        <taxon>Orobanchaceae</taxon>
        <taxon>Rehmannieae</taxon>
        <taxon>Rehmannia</taxon>
    </lineage>
</organism>
<evidence type="ECO:0000256" key="2">
    <source>
        <dbReference type="ARBA" id="ARBA00022679"/>
    </source>
</evidence>
<gene>
    <name evidence="3" type="ORF">DH2020_048831</name>
</gene>
<accession>A0ABR0U4V1</accession>
<keyword evidence="2" id="KW-0808">Transferase</keyword>
<evidence type="ECO:0000313" key="4">
    <source>
        <dbReference type="Proteomes" id="UP001318860"/>
    </source>
</evidence>
<dbReference type="Pfam" id="PF00201">
    <property type="entry name" value="UDPGT"/>
    <property type="match status" value="1"/>
</dbReference>
<dbReference type="SUPFAM" id="SSF53756">
    <property type="entry name" value="UDP-Glycosyltransferase/glycogen phosphorylase"/>
    <property type="match status" value="1"/>
</dbReference>
<name>A0ABR0U4V1_REHGL</name>
<keyword evidence="4" id="KW-1185">Reference proteome</keyword>
<dbReference type="PANTHER" id="PTHR11926:SF1412">
    <property type="entry name" value="UDP-GLYCOSYLTRANSFERASE 83A1-LIKE"/>
    <property type="match status" value="1"/>
</dbReference>
<dbReference type="Gene3D" id="3.40.50.2000">
    <property type="entry name" value="Glycogen Phosphorylase B"/>
    <property type="match status" value="3"/>
</dbReference>
<dbReference type="InterPro" id="IPR002213">
    <property type="entry name" value="UDP_glucos_trans"/>
</dbReference>
<dbReference type="EMBL" id="JABTTQ020003449">
    <property type="protein sequence ID" value="KAK6117422.1"/>
    <property type="molecule type" value="Genomic_DNA"/>
</dbReference>
<evidence type="ECO:0008006" key="5">
    <source>
        <dbReference type="Google" id="ProtNLM"/>
    </source>
</evidence>
<comment type="caution">
    <text evidence="3">The sequence shown here is derived from an EMBL/GenBank/DDBJ whole genome shotgun (WGS) entry which is preliminary data.</text>
</comment>
<reference evidence="3 4" key="1">
    <citation type="journal article" date="2021" name="Comput. Struct. Biotechnol. J.">
        <title>De novo genome assembly of the potent medicinal plant Rehmannia glutinosa using nanopore technology.</title>
        <authorList>
            <person name="Ma L."/>
            <person name="Dong C."/>
            <person name="Song C."/>
            <person name="Wang X."/>
            <person name="Zheng X."/>
            <person name="Niu Y."/>
            <person name="Chen S."/>
            <person name="Feng W."/>
        </authorList>
    </citation>
    <scope>NUCLEOTIDE SEQUENCE [LARGE SCALE GENOMIC DNA]</scope>
    <source>
        <strain evidence="3">DH-2019</strain>
    </source>
</reference>
<dbReference type="PANTHER" id="PTHR11926">
    <property type="entry name" value="GLUCOSYL/GLUCURONOSYL TRANSFERASES"/>
    <property type="match status" value="1"/>
</dbReference>
<protein>
    <recommendedName>
        <fullName evidence="5">UDP-glycosyltransferase</fullName>
    </recommendedName>
</protein>
<evidence type="ECO:0000313" key="3">
    <source>
        <dbReference type="EMBL" id="KAK6117422.1"/>
    </source>
</evidence>